<dbReference type="PANTHER" id="PTHR43690">
    <property type="entry name" value="NARDILYSIN"/>
    <property type="match status" value="1"/>
</dbReference>
<gene>
    <name evidence="12" type="ORF">SAMN05216227_101125</name>
</gene>
<dbReference type="GO" id="GO:0046872">
    <property type="term" value="F:metal ion binding"/>
    <property type="evidence" value="ECO:0007669"/>
    <property type="project" value="UniProtKB-KW"/>
</dbReference>
<evidence type="ECO:0000256" key="6">
    <source>
        <dbReference type="ARBA" id="ARBA00022833"/>
    </source>
</evidence>
<dbReference type="GO" id="GO:0004222">
    <property type="term" value="F:metalloendopeptidase activity"/>
    <property type="evidence" value="ECO:0007669"/>
    <property type="project" value="InterPro"/>
</dbReference>
<dbReference type="PROSITE" id="PS00143">
    <property type="entry name" value="INSULINASE"/>
    <property type="match status" value="1"/>
</dbReference>
<evidence type="ECO:0000256" key="1">
    <source>
        <dbReference type="ARBA" id="ARBA00001947"/>
    </source>
</evidence>
<dbReference type="GO" id="GO:0006508">
    <property type="term" value="P:proteolysis"/>
    <property type="evidence" value="ECO:0007669"/>
    <property type="project" value="UniProtKB-KW"/>
</dbReference>
<name>A0A1H8FIG4_9RHOB</name>
<keyword evidence="7" id="KW-0482">Metalloprotease</keyword>
<evidence type="ECO:0000313" key="12">
    <source>
        <dbReference type="EMBL" id="SEN31661.1"/>
    </source>
</evidence>
<keyword evidence="4" id="KW-0479">Metal-binding</keyword>
<dbReference type="Gene3D" id="3.30.830.10">
    <property type="entry name" value="Metalloenzyme, LuxS/M16 peptidase-like"/>
    <property type="match status" value="2"/>
</dbReference>
<dbReference type="InterPro" id="IPR001431">
    <property type="entry name" value="Pept_M16_Zn_BS"/>
</dbReference>
<sequence>MPRNLFLTLGFGVFSAFVSGPVLADTVTTFTLDNGLQAVVIEDHRAPVATHMLWYKIGSADEPRGKSGIAHFLEHLMFKGTETVAPGEFSAVVEAQGGNDNAFTFYDYTAYFQRVAADRLDLMMTMEADRMRGLILSEDNVITERAVIVEERAQRTDSDPGALFGEQTRAAQYLNHPYGTPVIGWKHEAEALTREDALAFYRQFYAPNNAILIVAGDVDPAEVKAMAEKHYGPVPATPDLAPRQRVIEPPQLAERRLSMVDARVAQPYVIRTYLAPERDAGAQEKAAALTVLAELLGGSGTTSVLARALQFGDAPKAVYTSAFYDGMSLDVSSFGFVAVPTPDTSLTEVEAAVDGVIAQFMTDGVDMQAFDRIKRQLRADEIYARDNVEGLARLYGTALTSGLTVEDVQAWPQILQDVTPEQVMAAARDVFDRKNAVTGWLQRVDATTAERGQ</sequence>
<keyword evidence="13" id="KW-1185">Reference proteome</keyword>
<evidence type="ECO:0000259" key="11">
    <source>
        <dbReference type="Pfam" id="PF05193"/>
    </source>
</evidence>
<dbReference type="Pfam" id="PF00675">
    <property type="entry name" value="Peptidase_M16"/>
    <property type="match status" value="1"/>
</dbReference>
<evidence type="ECO:0000256" key="7">
    <source>
        <dbReference type="ARBA" id="ARBA00023049"/>
    </source>
</evidence>
<evidence type="ECO:0000256" key="4">
    <source>
        <dbReference type="ARBA" id="ARBA00022723"/>
    </source>
</evidence>
<keyword evidence="9" id="KW-0732">Signal</keyword>
<organism evidence="12 13">
    <name type="scientific">Pseudorhodobacter antarcticus</name>
    <dbReference type="NCBI Taxonomy" id="1077947"/>
    <lineage>
        <taxon>Bacteria</taxon>
        <taxon>Pseudomonadati</taxon>
        <taxon>Pseudomonadota</taxon>
        <taxon>Alphaproteobacteria</taxon>
        <taxon>Rhodobacterales</taxon>
        <taxon>Paracoccaceae</taxon>
        <taxon>Pseudorhodobacter</taxon>
    </lineage>
</organism>
<feature type="domain" description="Peptidase M16 N-terminal" evidence="10">
    <location>
        <begin position="39"/>
        <end position="183"/>
    </location>
</feature>
<feature type="domain" description="Peptidase M16 C-terminal" evidence="11">
    <location>
        <begin position="192"/>
        <end position="377"/>
    </location>
</feature>
<protein>
    <submittedName>
        <fullName evidence="12">Zinc protease</fullName>
    </submittedName>
</protein>
<dbReference type="InterPro" id="IPR050626">
    <property type="entry name" value="Peptidase_M16"/>
</dbReference>
<dbReference type="RefSeq" id="WP_050519605.1">
    <property type="nucleotide sequence ID" value="NZ_FOCO01000011.1"/>
</dbReference>
<feature type="chain" id="PRO_5010278424" evidence="9">
    <location>
        <begin position="25"/>
        <end position="453"/>
    </location>
</feature>
<evidence type="ECO:0000259" key="10">
    <source>
        <dbReference type="Pfam" id="PF00675"/>
    </source>
</evidence>
<comment type="similarity">
    <text evidence="2 8">Belongs to the peptidase M16 family.</text>
</comment>
<keyword evidence="6" id="KW-0862">Zinc</keyword>
<evidence type="ECO:0000256" key="3">
    <source>
        <dbReference type="ARBA" id="ARBA00022670"/>
    </source>
</evidence>
<proteinExistence type="inferred from homology"/>
<evidence type="ECO:0000256" key="5">
    <source>
        <dbReference type="ARBA" id="ARBA00022801"/>
    </source>
</evidence>
<keyword evidence="5" id="KW-0378">Hydrolase</keyword>
<dbReference type="EMBL" id="FOCO01000011">
    <property type="protein sequence ID" value="SEN31661.1"/>
    <property type="molecule type" value="Genomic_DNA"/>
</dbReference>
<dbReference type="Pfam" id="PF05193">
    <property type="entry name" value="Peptidase_M16_C"/>
    <property type="match status" value="1"/>
</dbReference>
<dbReference type="InterPro" id="IPR011249">
    <property type="entry name" value="Metalloenz_LuxS/M16"/>
</dbReference>
<dbReference type="InterPro" id="IPR007863">
    <property type="entry name" value="Peptidase_M16_C"/>
</dbReference>
<evidence type="ECO:0000256" key="9">
    <source>
        <dbReference type="SAM" id="SignalP"/>
    </source>
</evidence>
<dbReference type="SUPFAM" id="SSF63411">
    <property type="entry name" value="LuxS/MPP-like metallohydrolase"/>
    <property type="match status" value="2"/>
</dbReference>
<dbReference type="InterPro" id="IPR011765">
    <property type="entry name" value="Pept_M16_N"/>
</dbReference>
<dbReference type="Proteomes" id="UP000183002">
    <property type="component" value="Unassembled WGS sequence"/>
</dbReference>
<evidence type="ECO:0000313" key="13">
    <source>
        <dbReference type="Proteomes" id="UP000183002"/>
    </source>
</evidence>
<comment type="cofactor">
    <cofactor evidence="1">
        <name>Zn(2+)</name>
        <dbReference type="ChEBI" id="CHEBI:29105"/>
    </cofactor>
</comment>
<reference evidence="12 13" key="1">
    <citation type="submission" date="2016-10" db="EMBL/GenBank/DDBJ databases">
        <authorList>
            <person name="de Groot N.N."/>
        </authorList>
    </citation>
    <scope>NUCLEOTIDE SEQUENCE [LARGE SCALE GENOMIC DNA]</scope>
    <source>
        <strain evidence="12 13">CGMCC 1.10836</strain>
    </source>
</reference>
<evidence type="ECO:0000256" key="2">
    <source>
        <dbReference type="ARBA" id="ARBA00007261"/>
    </source>
</evidence>
<dbReference type="PANTHER" id="PTHR43690:SF17">
    <property type="entry name" value="PROTEIN YHJJ"/>
    <property type="match status" value="1"/>
</dbReference>
<dbReference type="AlphaFoldDB" id="A0A1H8FIG4"/>
<evidence type="ECO:0000256" key="8">
    <source>
        <dbReference type="RuleBase" id="RU004447"/>
    </source>
</evidence>
<keyword evidence="3 12" id="KW-0645">Protease</keyword>
<dbReference type="OrthoDB" id="9811314at2"/>
<feature type="signal peptide" evidence="9">
    <location>
        <begin position="1"/>
        <end position="24"/>
    </location>
</feature>
<accession>A0A1H8FIG4</accession>
<dbReference type="STRING" id="1077947.SAMN05216227_101125"/>